<sequence length="156" mass="18518">MRILIVITLIFCTTLVHGQDEKVNWLDFEQLEEALKKQPKKVMVYFYADWCAYCKKMDRSVFTKQDVIALLNDNYYTIKFNVESNDTIQFGGKTFTNKQFGKKRNPIHQIPEYLASRQNAEIELPATIILNEDFEIKKRFYRYISPTEMLSILKQN</sequence>
<dbReference type="InterPro" id="IPR036249">
    <property type="entry name" value="Thioredoxin-like_sf"/>
</dbReference>
<proteinExistence type="predicted"/>
<dbReference type="Proteomes" id="UP001198901">
    <property type="component" value="Unassembled WGS sequence"/>
</dbReference>
<evidence type="ECO:0000259" key="2">
    <source>
        <dbReference type="PROSITE" id="PS51352"/>
    </source>
</evidence>
<organism evidence="3 4">
    <name type="scientific">Winogradskyella alexanderae</name>
    <dbReference type="NCBI Taxonomy" id="2877123"/>
    <lineage>
        <taxon>Bacteria</taxon>
        <taxon>Pseudomonadati</taxon>
        <taxon>Bacteroidota</taxon>
        <taxon>Flavobacteriia</taxon>
        <taxon>Flavobacteriales</taxon>
        <taxon>Flavobacteriaceae</taxon>
        <taxon>Winogradskyella</taxon>
    </lineage>
</organism>
<feature type="domain" description="Thioredoxin" evidence="2">
    <location>
        <begin position="4"/>
        <end position="156"/>
    </location>
</feature>
<evidence type="ECO:0000313" key="3">
    <source>
        <dbReference type="EMBL" id="MCA0131389.1"/>
    </source>
</evidence>
<dbReference type="InterPro" id="IPR017937">
    <property type="entry name" value="Thioredoxin_CS"/>
</dbReference>
<comment type="caution">
    <text evidence="3">The sequence shown here is derived from an EMBL/GenBank/DDBJ whole genome shotgun (WGS) entry which is preliminary data.</text>
</comment>
<accession>A0ABS7XN15</accession>
<gene>
    <name evidence="3" type="ORF">LBU54_02245</name>
</gene>
<dbReference type="RefSeq" id="WP_224525104.1">
    <property type="nucleotide sequence ID" value="NZ_JAIUJR010000001.1"/>
</dbReference>
<dbReference type="InterPro" id="IPR013766">
    <property type="entry name" value="Thioredoxin_domain"/>
</dbReference>
<dbReference type="PANTHER" id="PTHR32234">
    <property type="entry name" value="THIOL:DISULFIDE INTERCHANGE PROTEIN DSBD"/>
    <property type="match status" value="1"/>
</dbReference>
<dbReference type="Pfam" id="PF13899">
    <property type="entry name" value="Thioredoxin_7"/>
    <property type="match status" value="1"/>
</dbReference>
<keyword evidence="1" id="KW-0676">Redox-active center</keyword>
<dbReference type="PROSITE" id="PS51352">
    <property type="entry name" value="THIOREDOXIN_2"/>
    <property type="match status" value="1"/>
</dbReference>
<dbReference type="Gene3D" id="3.40.30.10">
    <property type="entry name" value="Glutaredoxin"/>
    <property type="match status" value="1"/>
</dbReference>
<protein>
    <submittedName>
        <fullName evidence="3">Thioredoxin family protein</fullName>
    </submittedName>
</protein>
<reference evidence="4" key="1">
    <citation type="submission" date="2023-07" db="EMBL/GenBank/DDBJ databases">
        <authorList>
            <person name="Yue Y."/>
        </authorList>
    </citation>
    <scope>NUCLEOTIDE SEQUENCE [LARGE SCALE GENOMIC DNA]</scope>
    <source>
        <strain evidence="4">D23</strain>
    </source>
</reference>
<dbReference type="EMBL" id="JAIUJR010000001">
    <property type="protein sequence ID" value="MCA0131389.1"/>
    <property type="molecule type" value="Genomic_DNA"/>
</dbReference>
<dbReference type="PANTHER" id="PTHR32234:SF0">
    <property type="entry name" value="THIOL:DISULFIDE INTERCHANGE PROTEIN DSBD"/>
    <property type="match status" value="1"/>
</dbReference>
<dbReference type="SUPFAM" id="SSF52833">
    <property type="entry name" value="Thioredoxin-like"/>
    <property type="match status" value="1"/>
</dbReference>
<dbReference type="PROSITE" id="PS00194">
    <property type="entry name" value="THIOREDOXIN_1"/>
    <property type="match status" value="1"/>
</dbReference>
<keyword evidence="4" id="KW-1185">Reference proteome</keyword>
<evidence type="ECO:0000313" key="4">
    <source>
        <dbReference type="Proteomes" id="UP001198901"/>
    </source>
</evidence>
<evidence type="ECO:0000256" key="1">
    <source>
        <dbReference type="ARBA" id="ARBA00023284"/>
    </source>
</evidence>
<name>A0ABS7XN15_9FLAO</name>